<dbReference type="InterPro" id="IPR003594">
    <property type="entry name" value="HATPase_dom"/>
</dbReference>
<keyword evidence="10" id="KW-1185">Reference proteome</keyword>
<dbReference type="SUPFAM" id="SSF52172">
    <property type="entry name" value="CheY-like"/>
    <property type="match status" value="1"/>
</dbReference>
<dbReference type="Gene3D" id="3.30.565.10">
    <property type="entry name" value="Histidine kinase-like ATPase, C-terminal domain"/>
    <property type="match status" value="1"/>
</dbReference>
<dbReference type="CDD" id="cd00082">
    <property type="entry name" value="HisKA"/>
    <property type="match status" value="1"/>
</dbReference>
<dbReference type="GO" id="GO:0000155">
    <property type="term" value="F:phosphorelay sensor kinase activity"/>
    <property type="evidence" value="ECO:0007669"/>
    <property type="project" value="InterPro"/>
</dbReference>
<dbReference type="EC" id="2.7.13.3" evidence="2"/>
<feature type="signal peptide" evidence="6">
    <location>
        <begin position="1"/>
        <end position="20"/>
    </location>
</feature>
<dbReference type="PROSITE" id="PS50110">
    <property type="entry name" value="RESPONSE_REGULATORY"/>
    <property type="match status" value="1"/>
</dbReference>
<keyword evidence="5" id="KW-1133">Transmembrane helix</keyword>
<dbReference type="Gene3D" id="1.10.287.130">
    <property type="match status" value="1"/>
</dbReference>
<dbReference type="SUPFAM" id="SSF47384">
    <property type="entry name" value="Homodimeric domain of signal transducing histidine kinase"/>
    <property type="match status" value="1"/>
</dbReference>
<evidence type="ECO:0000256" key="6">
    <source>
        <dbReference type="SAM" id="SignalP"/>
    </source>
</evidence>
<dbReference type="Pfam" id="PF00072">
    <property type="entry name" value="Response_reg"/>
    <property type="match status" value="1"/>
</dbReference>
<dbReference type="AlphaFoldDB" id="A0A4Y7IID4"/>
<organism evidence="9 10">
    <name type="scientific">Papaver somniferum</name>
    <name type="common">Opium poppy</name>
    <dbReference type="NCBI Taxonomy" id="3469"/>
    <lineage>
        <taxon>Eukaryota</taxon>
        <taxon>Viridiplantae</taxon>
        <taxon>Streptophyta</taxon>
        <taxon>Embryophyta</taxon>
        <taxon>Tracheophyta</taxon>
        <taxon>Spermatophyta</taxon>
        <taxon>Magnoliopsida</taxon>
        <taxon>Ranunculales</taxon>
        <taxon>Papaveraceae</taxon>
        <taxon>Papaveroideae</taxon>
        <taxon>Papaver</taxon>
    </lineage>
</organism>
<dbReference type="InterPro" id="IPR004358">
    <property type="entry name" value="Sig_transdc_His_kin-like_C"/>
</dbReference>
<dbReference type="SMART" id="SM00388">
    <property type="entry name" value="HisKA"/>
    <property type="match status" value="1"/>
</dbReference>
<evidence type="ECO:0000313" key="10">
    <source>
        <dbReference type="Proteomes" id="UP000316621"/>
    </source>
</evidence>
<feature type="transmembrane region" description="Helical" evidence="5">
    <location>
        <begin position="330"/>
        <end position="352"/>
    </location>
</feature>
<dbReference type="SUPFAM" id="SSF55874">
    <property type="entry name" value="ATPase domain of HSP90 chaperone/DNA topoisomerase II/histidine kinase"/>
    <property type="match status" value="1"/>
</dbReference>
<dbReference type="PANTHER" id="PTHR43719">
    <property type="entry name" value="TWO-COMPONENT HISTIDINE KINASE"/>
    <property type="match status" value="1"/>
</dbReference>
<evidence type="ECO:0000256" key="4">
    <source>
        <dbReference type="PROSITE-ProRule" id="PRU00169"/>
    </source>
</evidence>
<feature type="non-terminal residue" evidence="9">
    <location>
        <position position="1"/>
    </location>
</feature>
<feature type="domain" description="Histidine kinase" evidence="7">
    <location>
        <begin position="388"/>
        <end position="649"/>
    </location>
</feature>
<evidence type="ECO:0000259" key="8">
    <source>
        <dbReference type="PROSITE" id="PS50110"/>
    </source>
</evidence>
<dbReference type="PRINTS" id="PR00344">
    <property type="entry name" value="BCTRLSENSOR"/>
</dbReference>
<proteinExistence type="predicted"/>
<dbReference type="Proteomes" id="UP000316621">
    <property type="component" value="Chromosome 2"/>
</dbReference>
<keyword evidence="5" id="KW-0812">Transmembrane</keyword>
<dbReference type="InterPro" id="IPR001789">
    <property type="entry name" value="Sig_transdc_resp-reg_receiver"/>
</dbReference>
<dbReference type="CDD" id="cd17546">
    <property type="entry name" value="REC_hyHK_CKI1_RcsC-like"/>
    <property type="match status" value="1"/>
</dbReference>
<accession>A0A4Y7IID4</accession>
<evidence type="ECO:0000256" key="2">
    <source>
        <dbReference type="ARBA" id="ARBA00012438"/>
    </source>
</evidence>
<dbReference type="SMART" id="SM00448">
    <property type="entry name" value="REC"/>
    <property type="match status" value="1"/>
</dbReference>
<keyword evidence="3 4" id="KW-0597">Phosphoprotein</keyword>
<dbReference type="InterPro" id="IPR036890">
    <property type="entry name" value="HATPase_C_sf"/>
</dbReference>
<dbReference type="Pfam" id="PF00512">
    <property type="entry name" value="HisKA"/>
    <property type="match status" value="1"/>
</dbReference>
<dbReference type="PROSITE" id="PS50109">
    <property type="entry name" value="HIS_KIN"/>
    <property type="match status" value="1"/>
</dbReference>
<evidence type="ECO:0000313" key="9">
    <source>
        <dbReference type="EMBL" id="RZC48654.1"/>
    </source>
</evidence>
<dbReference type="InterPro" id="IPR036097">
    <property type="entry name" value="HisK_dim/P_sf"/>
</dbReference>
<gene>
    <name evidence="9" type="ORF">C5167_017080</name>
</gene>
<dbReference type="PANTHER" id="PTHR43719:SF75">
    <property type="entry name" value="HISTIDINE KINASE CKI1"/>
    <property type="match status" value="1"/>
</dbReference>
<feature type="domain" description="Response regulatory" evidence="8">
    <location>
        <begin position="889"/>
        <end position="1021"/>
    </location>
</feature>
<keyword evidence="5" id="KW-0472">Membrane</keyword>
<evidence type="ECO:0000256" key="1">
    <source>
        <dbReference type="ARBA" id="ARBA00000085"/>
    </source>
</evidence>
<evidence type="ECO:0000256" key="5">
    <source>
        <dbReference type="SAM" id="Phobius"/>
    </source>
</evidence>
<dbReference type="EMBL" id="CM010716">
    <property type="protein sequence ID" value="RZC48654.1"/>
    <property type="molecule type" value="Genomic_DNA"/>
</dbReference>
<dbReference type="STRING" id="3469.A0A4Y7IID4"/>
<feature type="chain" id="PRO_5021311976" description="histidine kinase" evidence="6">
    <location>
        <begin position="21"/>
        <end position="1038"/>
    </location>
</feature>
<comment type="catalytic activity">
    <reaction evidence="1">
        <text>ATP + protein L-histidine = ADP + protein N-phospho-L-histidine.</text>
        <dbReference type="EC" id="2.7.13.3"/>
    </reaction>
</comment>
<dbReference type="InterPro" id="IPR005467">
    <property type="entry name" value="His_kinase_dom"/>
</dbReference>
<keyword evidence="6" id="KW-0732">Signal</keyword>
<dbReference type="Gramene" id="RZC48654">
    <property type="protein sequence ID" value="RZC48654"/>
    <property type="gene ID" value="C5167_017080"/>
</dbReference>
<dbReference type="InterPro" id="IPR003661">
    <property type="entry name" value="HisK_dim/P_dom"/>
</dbReference>
<dbReference type="InterPro" id="IPR011006">
    <property type="entry name" value="CheY-like_superfamily"/>
</dbReference>
<sequence>GFWVLLIPIAAVIFLYRTMSERAELNDYVANYLQNQILAEVQTISGSLIPINSSTMSLANLLSPDTATSFSDISAMVAPKLFLVFSVLPLSQISYMQPDGQFFSYYTEENETFALYSNTSFVETMIAPNIPTSYNWYTQPVDSNTGVPNGDAISSSGKEFFVNSSWFQEAMSNSNTSYAFVGTGWGKNLEPLFFSAAGTNGGVVSLGLSVNDFADAIRSVNTLEGTLFLATYDDGLLLAHSGNLNGSMQIINGTVSFEFKNDVDLTSEVVNISCQAADNLMRDNDIMIYKERYMFFCAPLEIAGIQSVSVLAFPRNGLLRPVSQNNPVSFWLMVFTVVSMFLSPLFFLVLICRGAKREMILHATLIKQMEATQQAERRSMNKTMAFASASHDIRGSIATIIGLADLCLADISPRSSLKNNLSQMKASSLDLLDLVNSVLDSTKIEVGKMQLREQVFDLGLVIEEAVNFVYPQGVEKGIDVVLDPCDGSIMKSCLVIGDRGKLKQILNNLLSNAVKFTIEGHVILRVWVKKQSSTTAIHIPREIGIWNCISSLFYENKEEAYINALHTVQQNEILEVIFEVDDTGKGIPKEKQMSVFENFVQVNHNHGGTGLGLGIVQSLVRLMGGEINIVNKELGERGTCFRFNIFLSKGENLGSPITTAVRENNTIHQLSGIDLSPIKQCSHVVLLIHGYERTKIIQNFVQNLKIKVSALNHFEQLPFTLKKLKRNFNYLSHFSSSGKSELSFGRLSKSTSHNSNVSPLIVKTSMGNSSPFILIVIDDGVESLSEVCSIVSEFSKEMRDSQCKVVGLTSSFRKSMLPDFCDHIVHKPLHGSCLYEILRLLPEFGSFGEETSQVEMISAHGKGNNDIRSNASSPRLQQVLCDKPLSGKKILLVDDETLPRKISFYNLTRLGAMVECCASGEEAVKQVRKSLHDYDHHRVQGPSKSPPYDCIFMDCQVNSMPNMNGYEAAKLIRMEERVYDIETPIIALTSNDSSEDEPVMDFHITKPLNEEKLVEAFRSIDGKTMTTREWSKSRAGFR</sequence>
<protein>
    <recommendedName>
        <fullName evidence="2">histidine kinase</fullName>
        <ecNumber evidence="2">2.7.13.3</ecNumber>
    </recommendedName>
</protein>
<dbReference type="Gene3D" id="3.40.50.2300">
    <property type="match status" value="1"/>
</dbReference>
<reference evidence="9 10" key="1">
    <citation type="journal article" date="2018" name="Science">
        <title>The opium poppy genome and morphinan production.</title>
        <authorList>
            <person name="Guo L."/>
            <person name="Winzer T."/>
            <person name="Yang X."/>
            <person name="Li Y."/>
            <person name="Ning Z."/>
            <person name="He Z."/>
            <person name="Teodor R."/>
            <person name="Lu Y."/>
            <person name="Bowser T.A."/>
            <person name="Graham I.A."/>
            <person name="Ye K."/>
        </authorList>
    </citation>
    <scope>NUCLEOTIDE SEQUENCE [LARGE SCALE GENOMIC DNA]</scope>
    <source>
        <strain evidence="10">cv. HN1</strain>
        <tissue evidence="9">Leaves</tissue>
    </source>
</reference>
<evidence type="ECO:0000259" key="7">
    <source>
        <dbReference type="PROSITE" id="PS50109"/>
    </source>
</evidence>
<dbReference type="SMART" id="SM00387">
    <property type="entry name" value="HATPase_c"/>
    <property type="match status" value="1"/>
</dbReference>
<feature type="modified residue" description="4-aspartylphosphate" evidence="4">
    <location>
        <position position="954"/>
    </location>
</feature>
<name>A0A4Y7IID4_PAPSO</name>
<dbReference type="Pfam" id="PF02518">
    <property type="entry name" value="HATPase_c"/>
    <property type="match status" value="1"/>
</dbReference>
<dbReference type="InterPro" id="IPR050956">
    <property type="entry name" value="2C_system_His_kinase"/>
</dbReference>
<dbReference type="OMA" id="TCFEFNV"/>
<evidence type="ECO:0000256" key="3">
    <source>
        <dbReference type="ARBA" id="ARBA00022553"/>
    </source>
</evidence>